<dbReference type="AlphaFoldDB" id="A0A182MKA7"/>
<reference evidence="2" key="1">
    <citation type="submission" date="2013-09" db="EMBL/GenBank/DDBJ databases">
        <title>The Genome Sequence of Anopheles culicifacies species A.</title>
        <authorList>
            <consortium name="The Broad Institute Genomics Platform"/>
            <person name="Neafsey D.E."/>
            <person name="Besansky N."/>
            <person name="Howell P."/>
            <person name="Walton C."/>
            <person name="Young S.K."/>
            <person name="Zeng Q."/>
            <person name="Gargeya S."/>
            <person name="Fitzgerald M."/>
            <person name="Haas B."/>
            <person name="Abouelleil A."/>
            <person name="Allen A.W."/>
            <person name="Alvarado L."/>
            <person name="Arachchi H.M."/>
            <person name="Berlin A.M."/>
            <person name="Chapman S.B."/>
            <person name="Gainer-Dewar J."/>
            <person name="Goldberg J."/>
            <person name="Griggs A."/>
            <person name="Gujja S."/>
            <person name="Hansen M."/>
            <person name="Howarth C."/>
            <person name="Imamovic A."/>
            <person name="Ireland A."/>
            <person name="Larimer J."/>
            <person name="McCowan C."/>
            <person name="Murphy C."/>
            <person name="Pearson M."/>
            <person name="Poon T.W."/>
            <person name="Priest M."/>
            <person name="Roberts A."/>
            <person name="Saif S."/>
            <person name="Shea T."/>
            <person name="Sisk P."/>
            <person name="Sykes S."/>
            <person name="Wortman J."/>
            <person name="Nusbaum C."/>
            <person name="Birren B."/>
        </authorList>
    </citation>
    <scope>NUCLEOTIDE SEQUENCE [LARGE SCALE GENOMIC DNA]</scope>
    <source>
        <strain evidence="2">A-37</strain>
    </source>
</reference>
<dbReference type="Proteomes" id="UP000075883">
    <property type="component" value="Unassembled WGS sequence"/>
</dbReference>
<dbReference type="EMBL" id="AXCM01018042">
    <property type="status" value="NOT_ANNOTATED_CDS"/>
    <property type="molecule type" value="Genomic_DNA"/>
</dbReference>
<reference evidence="1" key="2">
    <citation type="submission" date="2020-05" db="UniProtKB">
        <authorList>
            <consortium name="EnsemblMetazoa"/>
        </authorList>
    </citation>
    <scope>IDENTIFICATION</scope>
    <source>
        <strain evidence="1">A-37</strain>
    </source>
</reference>
<dbReference type="EnsemblMetazoa" id="ACUA020350-RA">
    <property type="protein sequence ID" value="ACUA020350-PA"/>
    <property type="gene ID" value="ACUA020350"/>
</dbReference>
<protein>
    <submittedName>
        <fullName evidence="1">Uncharacterized protein</fullName>
    </submittedName>
</protein>
<evidence type="ECO:0000313" key="2">
    <source>
        <dbReference type="Proteomes" id="UP000075883"/>
    </source>
</evidence>
<proteinExistence type="predicted"/>
<evidence type="ECO:0000313" key="1">
    <source>
        <dbReference type="EnsemblMetazoa" id="ACUA020350-PA"/>
    </source>
</evidence>
<sequence>MEYSTVCIIVDHKYKRQDEKEKPKFIPHNDTCHLTMGWNGTCKDGVYTVDDEPIGFIGFPNISQSLCRLSPGIYRQPGWPEYGSFVSKVSGSLRRDSLTVHTSPRCCRHLVDSILVAKPWCVFFVRIFL</sequence>
<dbReference type="VEuPathDB" id="VectorBase:ACUA020350"/>
<accession>A0A182MKA7</accession>
<name>A0A182MKA7_9DIPT</name>
<keyword evidence="2" id="KW-1185">Reference proteome</keyword>
<organism evidence="1 2">
    <name type="scientific">Anopheles culicifacies</name>
    <dbReference type="NCBI Taxonomy" id="139723"/>
    <lineage>
        <taxon>Eukaryota</taxon>
        <taxon>Metazoa</taxon>
        <taxon>Ecdysozoa</taxon>
        <taxon>Arthropoda</taxon>
        <taxon>Hexapoda</taxon>
        <taxon>Insecta</taxon>
        <taxon>Pterygota</taxon>
        <taxon>Neoptera</taxon>
        <taxon>Endopterygota</taxon>
        <taxon>Diptera</taxon>
        <taxon>Nematocera</taxon>
        <taxon>Culicoidea</taxon>
        <taxon>Culicidae</taxon>
        <taxon>Anophelinae</taxon>
        <taxon>Anopheles</taxon>
        <taxon>culicifacies species complex</taxon>
    </lineage>
</organism>